<sequence>MLPGETPVEAAVRETEEETAVPSGSVHVLASCVADHGAWGYTTVLATVRHEVRPRVANCESAALRWVPPDDVESYELHGEFAEAWPALREQLDRRLTVVVDAANVVGARPDGWWRDRAAAATRLRDRLAHLASAGVPAPRLGLGPDARWRWWPRIVLVTEGRARGIGAVDGVDVVEAPGEGDDTVVTTVAEARASGPRDHVVVATADRELRRRVAEYGVTFVGPGELWSLLDQASAGRDGVA</sequence>
<dbReference type="Proteomes" id="UP000004705">
    <property type="component" value="Chromosome"/>
</dbReference>
<evidence type="ECO:0000313" key="2">
    <source>
        <dbReference type="EMBL" id="EHY88135.1"/>
    </source>
</evidence>
<dbReference type="InterPro" id="IPR000086">
    <property type="entry name" value="NUDIX_hydrolase_dom"/>
</dbReference>
<dbReference type="Gene3D" id="3.90.79.10">
    <property type="entry name" value="Nucleoside Triphosphate Pyrophosphohydrolase"/>
    <property type="match status" value="1"/>
</dbReference>
<organism evidence="2 3">
    <name type="scientific">Saccharomonospora azurea NA-128</name>
    <dbReference type="NCBI Taxonomy" id="882081"/>
    <lineage>
        <taxon>Bacteria</taxon>
        <taxon>Bacillati</taxon>
        <taxon>Actinomycetota</taxon>
        <taxon>Actinomycetes</taxon>
        <taxon>Pseudonocardiales</taxon>
        <taxon>Pseudonocardiaceae</taxon>
        <taxon>Saccharomonospora</taxon>
    </lineage>
</organism>
<evidence type="ECO:0000259" key="1">
    <source>
        <dbReference type="PROSITE" id="PS51462"/>
    </source>
</evidence>
<keyword evidence="3" id="KW-1185">Reference proteome</keyword>
<reference evidence="2 3" key="1">
    <citation type="journal article" date="2012" name="Stand. Genomic Sci.">
        <title>Genome sequence of the soil bacterium Saccharomonospora azurea type strain (NA-128(T)).</title>
        <authorList>
            <person name="Klenk H.P."/>
            <person name="Held B."/>
            <person name="Lucas S."/>
            <person name="Lapidus A."/>
            <person name="Copeland A."/>
            <person name="Hammon N."/>
            <person name="Pitluck S."/>
            <person name="Goodwin L.A."/>
            <person name="Han C."/>
            <person name="Tapia R."/>
            <person name="Brambilla E.M."/>
            <person name="Potter G."/>
            <person name="Land M."/>
            <person name="Ivanova N."/>
            <person name="Rohde M."/>
            <person name="Goker M."/>
            <person name="Detter J.C."/>
            <person name="Kyrpides N.C."/>
            <person name="Woyke T."/>
        </authorList>
    </citation>
    <scope>NUCLEOTIDE SEQUENCE [LARGE SCALE GENOMIC DNA]</scope>
    <source>
        <strain evidence="2 3">NA-128</strain>
    </source>
</reference>
<proteinExistence type="predicted"/>
<name>H8G4I6_9PSEU</name>
<dbReference type="HOGENOM" id="CLU_083334_0_0_11"/>
<dbReference type="AlphaFoldDB" id="H8G4I6"/>
<dbReference type="SUPFAM" id="SSF55811">
    <property type="entry name" value="Nudix"/>
    <property type="match status" value="1"/>
</dbReference>
<dbReference type="EMBL" id="CM001466">
    <property type="protein sequence ID" value="EHY88135.1"/>
    <property type="molecule type" value="Genomic_DNA"/>
</dbReference>
<protein>
    <submittedName>
        <fullName evidence="2">PilT domain protein</fullName>
    </submittedName>
</protein>
<feature type="domain" description="Nudix hydrolase" evidence="1">
    <location>
        <begin position="1"/>
        <end position="89"/>
    </location>
</feature>
<gene>
    <name evidence="2" type="ORF">SacazDRAFT_01199</name>
</gene>
<dbReference type="PROSITE" id="PS51462">
    <property type="entry name" value="NUDIX"/>
    <property type="match status" value="1"/>
</dbReference>
<dbReference type="InterPro" id="IPR015797">
    <property type="entry name" value="NUDIX_hydrolase-like_dom_sf"/>
</dbReference>
<dbReference type="Pfam" id="PF00293">
    <property type="entry name" value="NUDIX"/>
    <property type="match status" value="1"/>
</dbReference>
<evidence type="ECO:0000313" key="3">
    <source>
        <dbReference type="Proteomes" id="UP000004705"/>
    </source>
</evidence>
<accession>H8G4I6</accession>